<dbReference type="PANTHER" id="PTHR24421:SF61">
    <property type="entry name" value="OXYGEN SENSOR HISTIDINE KINASE NREB"/>
    <property type="match status" value="1"/>
</dbReference>
<evidence type="ECO:0000256" key="2">
    <source>
        <dbReference type="ARBA" id="ARBA00022777"/>
    </source>
</evidence>
<dbReference type="InterPro" id="IPR013783">
    <property type="entry name" value="Ig-like_fold"/>
</dbReference>
<dbReference type="Proteomes" id="UP000237662">
    <property type="component" value="Unassembled WGS sequence"/>
</dbReference>
<name>A0A2S6IBK3_9BACT</name>
<dbReference type="InterPro" id="IPR011123">
    <property type="entry name" value="Y_Y_Y"/>
</dbReference>
<keyword evidence="5" id="KW-0812">Transmembrane</keyword>
<keyword evidence="5" id="KW-1133">Transmembrane helix</keyword>
<dbReference type="Gene3D" id="2.60.40.10">
    <property type="entry name" value="Immunoglobulins"/>
    <property type="match status" value="1"/>
</dbReference>
<evidence type="ECO:0000256" key="5">
    <source>
        <dbReference type="SAM" id="Phobius"/>
    </source>
</evidence>
<dbReference type="InterPro" id="IPR015943">
    <property type="entry name" value="WD40/YVTN_repeat-like_dom_sf"/>
</dbReference>
<dbReference type="Pfam" id="PF07495">
    <property type="entry name" value="Y_Y_Y"/>
    <property type="match status" value="1"/>
</dbReference>
<dbReference type="CDD" id="cd16917">
    <property type="entry name" value="HATPase_UhpB-NarQ-NarX-like"/>
    <property type="match status" value="1"/>
</dbReference>
<dbReference type="GO" id="GO:0046983">
    <property type="term" value="F:protein dimerization activity"/>
    <property type="evidence" value="ECO:0007669"/>
    <property type="project" value="InterPro"/>
</dbReference>
<feature type="transmembrane region" description="Helical" evidence="5">
    <location>
        <begin position="831"/>
        <end position="848"/>
    </location>
</feature>
<evidence type="ECO:0000313" key="8">
    <source>
        <dbReference type="EMBL" id="PPK88891.1"/>
    </source>
</evidence>
<sequence length="1066" mass="120227">MRGLGQGGATRYLVDNLWSGYIVMFYNLNLSSSVKSLLPVLLLIWGACLPGQAMRIEYFTVTDGLSTRDINGLHIGKDGYLWVATMDGLNRFDGHTFVSFGQGLSKEPKLSRGSVESIRAGNDGKLILTYKEFYGVFDRFDPRDFSVERVPLSPSEVIGFPRTIVTDDLGRTFFVTIGEYGTVLYEYTQEGFQVIYQDTTDEWNTITSRVELKPLSNGQFIIYDEDHGFRHLSANGELLNTFFPRLSSQRRFYVMEEGPAGYVYLSFRDGIPLYRYDPDRRGSASPVGNLDLGLRYPKVFKDGLGQLLFVGTEDILGKQFPDEYYLVDTSGTFALFERDLPIDRSVTSIAAINFNETVYLGLREGLGVTERYVKSIHNYLEDTEGELYRKSVRGITEDADGTVYIAQSDGTINAMARGTYEMNPLRLVDSSGTVVPMRENGQLIFDRPRNAVWGVAQPSGYAKGGLLFRYDVATGVTTSYGSVYSLTCLAVAPDGKLYVGATDPRKGGLLLEFDPTTARFTERVDADQEAALLDGVRINYLLYSRKGELLLGTRHDGLIGYDPATSRAQVYQVVTRTGESAEIDLNAITINCIFEDTGGRWWLGTDAGLRVYNTIEGNVERYERQDGLSNNTVVGLVPDSTGGYWVSTRNGLVHLPKDLANGTFRRYYQEDGLANDEFNRYCFHRDNSGRYFFGGDNGLSVFRDDDLSVESAGSDVMLTEVVVYGRGETRSMTQNLDGLKNITVNASEKSIAVSFALPVGQRPSLTQFRVKLDGFNETWQRLRNERTVRYNNLPSGQYTLMVQGAGANGNYGEKYLSLNIRVRQYLIEKTWFQFLIATVIVGLFFFILQAKLRERLRNEQLRTQLSSDIHDEVSGLLAGITLQAELLQHRTDDEKLRIRLQTVGEAGRNAMSKMSDVIWSIDSRRDNVGNLLQRMQEHADEVLLPLDIRYDFRASGFVIEQELPGNVRQDLYFIYKEAVNNIARHSDANYVEIELEQYAQTFEMFIRDNGSGKKKDANPTYSSSRFTPKTGQGKDNMRMRAQRLRAELTIDDRAGYTLTLRMRRLT</sequence>
<keyword evidence="1" id="KW-0808">Transferase</keyword>
<dbReference type="Gene3D" id="3.30.565.10">
    <property type="entry name" value="Histidine kinase-like ATPase, C-terminal domain"/>
    <property type="match status" value="1"/>
</dbReference>
<gene>
    <name evidence="8" type="ORF">CLV84_1865</name>
</gene>
<dbReference type="SUPFAM" id="SSF55874">
    <property type="entry name" value="ATPase domain of HSP90 chaperone/DNA topoisomerase II/histidine kinase"/>
    <property type="match status" value="1"/>
</dbReference>
<evidence type="ECO:0000256" key="1">
    <source>
        <dbReference type="ARBA" id="ARBA00022679"/>
    </source>
</evidence>
<dbReference type="Pfam" id="PF07730">
    <property type="entry name" value="HisKA_3"/>
    <property type="match status" value="1"/>
</dbReference>
<accession>A0A2S6IBK3</accession>
<feature type="domain" description="Signal transduction histidine kinase subgroup 3 dimerisation and phosphoacceptor" evidence="7">
    <location>
        <begin position="862"/>
        <end position="921"/>
    </location>
</feature>
<organism evidence="8 9">
    <name type="scientific">Neolewinella xylanilytica</name>
    <dbReference type="NCBI Taxonomy" id="1514080"/>
    <lineage>
        <taxon>Bacteria</taxon>
        <taxon>Pseudomonadati</taxon>
        <taxon>Bacteroidota</taxon>
        <taxon>Saprospiria</taxon>
        <taxon>Saprospirales</taxon>
        <taxon>Lewinellaceae</taxon>
        <taxon>Neolewinella</taxon>
    </lineage>
</organism>
<keyword evidence="5" id="KW-0472">Membrane</keyword>
<dbReference type="InterPro" id="IPR011712">
    <property type="entry name" value="Sig_transdc_His_kin_sub3_dim/P"/>
</dbReference>
<evidence type="ECO:0000256" key="4">
    <source>
        <dbReference type="SAM" id="MobiDB-lite"/>
    </source>
</evidence>
<evidence type="ECO:0000259" key="6">
    <source>
        <dbReference type="Pfam" id="PF07495"/>
    </source>
</evidence>
<feature type="compositionally biased region" description="Polar residues" evidence="4">
    <location>
        <begin position="1019"/>
        <end position="1030"/>
    </location>
</feature>
<evidence type="ECO:0000313" key="9">
    <source>
        <dbReference type="Proteomes" id="UP000237662"/>
    </source>
</evidence>
<dbReference type="PANTHER" id="PTHR24421">
    <property type="entry name" value="NITRATE/NITRITE SENSOR PROTEIN NARX-RELATED"/>
    <property type="match status" value="1"/>
</dbReference>
<comment type="caution">
    <text evidence="8">The sequence shown here is derived from an EMBL/GenBank/DDBJ whole genome shotgun (WGS) entry which is preliminary data.</text>
</comment>
<reference evidence="8 9" key="1">
    <citation type="submission" date="2018-02" db="EMBL/GenBank/DDBJ databases">
        <title>Genomic Encyclopedia of Archaeal and Bacterial Type Strains, Phase II (KMG-II): from individual species to whole genera.</title>
        <authorList>
            <person name="Goeker M."/>
        </authorList>
    </citation>
    <scope>NUCLEOTIDE SEQUENCE [LARGE SCALE GENOMIC DNA]</scope>
    <source>
        <strain evidence="8 9">DSM 29526</strain>
    </source>
</reference>
<keyword evidence="3" id="KW-0902">Two-component regulatory system</keyword>
<evidence type="ECO:0000259" key="7">
    <source>
        <dbReference type="Pfam" id="PF07730"/>
    </source>
</evidence>
<dbReference type="AlphaFoldDB" id="A0A2S6IBK3"/>
<feature type="region of interest" description="Disordered" evidence="4">
    <location>
        <begin position="1009"/>
        <end position="1036"/>
    </location>
</feature>
<evidence type="ECO:0000256" key="3">
    <source>
        <dbReference type="ARBA" id="ARBA00023012"/>
    </source>
</evidence>
<dbReference type="SUPFAM" id="SSF101898">
    <property type="entry name" value="NHL repeat"/>
    <property type="match status" value="1"/>
</dbReference>
<keyword evidence="2 8" id="KW-0418">Kinase</keyword>
<dbReference type="GO" id="GO:0016020">
    <property type="term" value="C:membrane"/>
    <property type="evidence" value="ECO:0007669"/>
    <property type="project" value="InterPro"/>
</dbReference>
<keyword evidence="9" id="KW-1185">Reference proteome</keyword>
<dbReference type="InterPro" id="IPR050482">
    <property type="entry name" value="Sensor_HK_TwoCompSys"/>
</dbReference>
<protein>
    <submittedName>
        <fullName evidence="8">Histidine kinase</fullName>
    </submittedName>
</protein>
<proteinExistence type="predicted"/>
<dbReference type="GO" id="GO:0000155">
    <property type="term" value="F:phosphorelay sensor kinase activity"/>
    <property type="evidence" value="ECO:0007669"/>
    <property type="project" value="InterPro"/>
</dbReference>
<dbReference type="InterPro" id="IPR036890">
    <property type="entry name" value="HATPase_C_sf"/>
</dbReference>
<dbReference type="Gene3D" id="2.130.10.10">
    <property type="entry name" value="YVTN repeat-like/Quinoprotein amine dehydrogenase"/>
    <property type="match status" value="3"/>
</dbReference>
<dbReference type="Gene3D" id="1.20.5.1930">
    <property type="match status" value="1"/>
</dbReference>
<feature type="domain" description="Two component regulator three Y" evidence="6">
    <location>
        <begin position="763"/>
        <end position="822"/>
    </location>
</feature>
<dbReference type="SUPFAM" id="SSF63829">
    <property type="entry name" value="Calcium-dependent phosphotriesterase"/>
    <property type="match status" value="2"/>
</dbReference>
<dbReference type="EMBL" id="PTJC01000005">
    <property type="protein sequence ID" value="PPK88891.1"/>
    <property type="molecule type" value="Genomic_DNA"/>
</dbReference>